<comment type="catalytic activity">
    <reaction evidence="1">
        <text>3-dehydroquinate = 3-dehydroshikimate + H2O</text>
        <dbReference type="Rhea" id="RHEA:21096"/>
        <dbReference type="ChEBI" id="CHEBI:15377"/>
        <dbReference type="ChEBI" id="CHEBI:16630"/>
        <dbReference type="ChEBI" id="CHEBI:32364"/>
        <dbReference type="EC" id="4.2.1.10"/>
    </reaction>
</comment>
<organism evidence="5 6">
    <name type="scientific">candidate division KSB3 bacterium</name>
    <dbReference type="NCBI Taxonomy" id="2044937"/>
    <lineage>
        <taxon>Bacteria</taxon>
        <taxon>candidate division KSB3</taxon>
    </lineage>
</organism>
<dbReference type="Pfam" id="PF01487">
    <property type="entry name" value="DHquinase_I"/>
    <property type="match status" value="1"/>
</dbReference>
<dbReference type="PANTHER" id="PTHR43699">
    <property type="entry name" value="3-DEHYDROQUINATE DEHYDRATASE"/>
    <property type="match status" value="1"/>
</dbReference>
<dbReference type="AlphaFoldDB" id="A0A2G6KBN0"/>
<keyword evidence="3" id="KW-0456">Lyase</keyword>
<evidence type="ECO:0000313" key="6">
    <source>
        <dbReference type="Proteomes" id="UP000230821"/>
    </source>
</evidence>
<comment type="caution">
    <text evidence="5">The sequence shown here is derived from an EMBL/GenBank/DDBJ whole genome shotgun (WGS) entry which is preliminary data.</text>
</comment>
<dbReference type="Gene3D" id="3.20.20.70">
    <property type="entry name" value="Aldolase class I"/>
    <property type="match status" value="1"/>
</dbReference>
<protein>
    <recommendedName>
        <fullName evidence="2">3-dehydroquinate dehydratase</fullName>
        <ecNumber evidence="2">4.2.1.10</ecNumber>
    </recommendedName>
</protein>
<gene>
    <name evidence="5" type="ORF">CSA56_14385</name>
</gene>
<dbReference type="Proteomes" id="UP000230821">
    <property type="component" value="Unassembled WGS sequence"/>
</dbReference>
<name>A0A2G6KBN0_9BACT</name>
<keyword evidence="4" id="KW-0704">Schiff base</keyword>
<dbReference type="CDD" id="cd00502">
    <property type="entry name" value="DHQase_I"/>
    <property type="match status" value="1"/>
</dbReference>
<dbReference type="GO" id="GO:0003855">
    <property type="term" value="F:3-dehydroquinate dehydratase activity"/>
    <property type="evidence" value="ECO:0007669"/>
    <property type="project" value="UniProtKB-EC"/>
</dbReference>
<evidence type="ECO:0000256" key="4">
    <source>
        <dbReference type="ARBA" id="ARBA00023270"/>
    </source>
</evidence>
<dbReference type="EC" id="4.2.1.10" evidence="2"/>
<dbReference type="InterPro" id="IPR050146">
    <property type="entry name" value="Type-I_3-dehydroquinase"/>
</dbReference>
<evidence type="ECO:0000313" key="5">
    <source>
        <dbReference type="EMBL" id="PIE32770.1"/>
    </source>
</evidence>
<dbReference type="InterPro" id="IPR013785">
    <property type="entry name" value="Aldolase_TIM"/>
</dbReference>
<accession>A0A2G6KBN0</accession>
<dbReference type="GO" id="GO:0046279">
    <property type="term" value="P:3,4-dihydroxybenzoate biosynthetic process"/>
    <property type="evidence" value="ECO:0007669"/>
    <property type="project" value="TreeGrafter"/>
</dbReference>
<sequence length="226" mass="25010">MKSNEDVCCTQKRIMICSALANIPFTACLQAVKTLNFAEIRIDLLDLSEAELTTLFSTNSNLIATCRPGKYNDDERKVFLLRSIDAGAAYVDVEVETGDAFKQEVLAAAKAKYCQTIISYHDFEKTPPRAELDHIVTWCSEFKPDVIKIACMINSARDNARLIGLLDTDKRMLVVGMGEQGKITRVVAPLLGSICTFASYATDKATAPGQLFKDDLESRITDLQQL</sequence>
<dbReference type="SUPFAM" id="SSF51569">
    <property type="entry name" value="Aldolase"/>
    <property type="match status" value="1"/>
</dbReference>
<proteinExistence type="predicted"/>
<evidence type="ECO:0000256" key="3">
    <source>
        <dbReference type="ARBA" id="ARBA00023239"/>
    </source>
</evidence>
<dbReference type="InterPro" id="IPR001381">
    <property type="entry name" value="DHquinase_I"/>
</dbReference>
<evidence type="ECO:0000256" key="1">
    <source>
        <dbReference type="ARBA" id="ARBA00001864"/>
    </source>
</evidence>
<dbReference type="EMBL" id="PDSK01000108">
    <property type="protein sequence ID" value="PIE32770.1"/>
    <property type="molecule type" value="Genomic_DNA"/>
</dbReference>
<evidence type="ECO:0000256" key="2">
    <source>
        <dbReference type="ARBA" id="ARBA00012060"/>
    </source>
</evidence>
<reference evidence="5 6" key="1">
    <citation type="submission" date="2017-10" db="EMBL/GenBank/DDBJ databases">
        <title>Novel microbial diversity and functional potential in the marine mammal oral microbiome.</title>
        <authorList>
            <person name="Dudek N.K."/>
            <person name="Sun C.L."/>
            <person name="Burstein D."/>
            <person name="Kantor R.S."/>
            <person name="Aliaga Goltsman D.S."/>
            <person name="Bik E.M."/>
            <person name="Thomas B.C."/>
            <person name="Banfield J.F."/>
            <person name="Relman D.A."/>
        </authorList>
    </citation>
    <scope>NUCLEOTIDE SEQUENCE [LARGE SCALE GENOMIC DNA]</scope>
    <source>
        <strain evidence="5">DOLJORAL78_47_16</strain>
    </source>
</reference>
<dbReference type="PANTHER" id="PTHR43699:SF1">
    <property type="entry name" value="3-DEHYDROQUINATE DEHYDRATASE"/>
    <property type="match status" value="1"/>
</dbReference>